<evidence type="ECO:0000313" key="2">
    <source>
        <dbReference type="Proteomes" id="UP001501295"/>
    </source>
</evidence>
<keyword evidence="2" id="KW-1185">Reference proteome</keyword>
<accession>A0ABP8W2X3</accession>
<comment type="caution">
    <text evidence="1">The sequence shown here is derived from an EMBL/GenBank/DDBJ whole genome shotgun (WGS) entry which is preliminary data.</text>
</comment>
<reference evidence="2" key="1">
    <citation type="journal article" date="2019" name="Int. J. Syst. Evol. Microbiol.">
        <title>The Global Catalogue of Microorganisms (GCM) 10K type strain sequencing project: providing services to taxonomists for standard genome sequencing and annotation.</title>
        <authorList>
            <consortium name="The Broad Institute Genomics Platform"/>
            <consortium name="The Broad Institute Genome Sequencing Center for Infectious Disease"/>
            <person name="Wu L."/>
            <person name="Ma J."/>
        </authorList>
    </citation>
    <scope>NUCLEOTIDE SEQUENCE [LARGE SCALE GENOMIC DNA]</scope>
    <source>
        <strain evidence="2">JCM 18956</strain>
    </source>
</reference>
<protein>
    <submittedName>
        <fullName evidence="1">Uncharacterized protein</fullName>
    </submittedName>
</protein>
<dbReference type="PROSITE" id="PS51257">
    <property type="entry name" value="PROKAR_LIPOPROTEIN"/>
    <property type="match status" value="1"/>
</dbReference>
<dbReference type="RefSeq" id="WP_345376258.1">
    <property type="nucleotide sequence ID" value="NZ_BAABLM010000005.1"/>
</dbReference>
<dbReference type="EMBL" id="BAABLM010000005">
    <property type="protein sequence ID" value="GAA4679198.1"/>
    <property type="molecule type" value="Genomic_DNA"/>
</dbReference>
<sequence length="143" mass="15394">MTPDEARASLIDLYVATRDSLGGTWTIGSQTWLGCRLSDGTEGAAFALGAQRRGQALDADPKEMAHRVKVQWSALGISSSLFFHDEIAQYELSFPRFGLGPAPDGFIVQLSISDGYVGFSGESRCVPGDSYELDVGEIGRTDE</sequence>
<organism evidence="1 2">
    <name type="scientific">Frondihabitans cladoniiphilus</name>
    <dbReference type="NCBI Taxonomy" id="715785"/>
    <lineage>
        <taxon>Bacteria</taxon>
        <taxon>Bacillati</taxon>
        <taxon>Actinomycetota</taxon>
        <taxon>Actinomycetes</taxon>
        <taxon>Micrococcales</taxon>
        <taxon>Microbacteriaceae</taxon>
        <taxon>Frondihabitans</taxon>
    </lineage>
</organism>
<gene>
    <name evidence="1" type="ORF">GCM10025780_25280</name>
</gene>
<evidence type="ECO:0000313" key="1">
    <source>
        <dbReference type="EMBL" id="GAA4679198.1"/>
    </source>
</evidence>
<proteinExistence type="predicted"/>
<name>A0ABP8W2X3_9MICO</name>
<dbReference type="Proteomes" id="UP001501295">
    <property type="component" value="Unassembled WGS sequence"/>
</dbReference>